<evidence type="ECO:0000256" key="1">
    <source>
        <dbReference type="SAM" id="MobiDB-lite"/>
    </source>
</evidence>
<feature type="compositionally biased region" description="Polar residues" evidence="1">
    <location>
        <begin position="188"/>
        <end position="207"/>
    </location>
</feature>
<gene>
    <name evidence="2" type="ORF">Bhyg_02981</name>
</gene>
<feature type="non-terminal residue" evidence="2">
    <location>
        <position position="1"/>
    </location>
</feature>
<evidence type="ECO:0000313" key="3">
    <source>
        <dbReference type="Proteomes" id="UP001151699"/>
    </source>
</evidence>
<accession>A0A9Q0NCU3</accession>
<proteinExistence type="predicted"/>
<dbReference type="AlphaFoldDB" id="A0A9Q0NCU3"/>
<dbReference type="Proteomes" id="UP001151699">
    <property type="component" value="Chromosome A"/>
</dbReference>
<protein>
    <submittedName>
        <fullName evidence="2">Uncharacterized protein</fullName>
    </submittedName>
</protein>
<feature type="region of interest" description="Disordered" evidence="1">
    <location>
        <begin position="188"/>
        <end position="219"/>
    </location>
</feature>
<dbReference type="EMBL" id="WJQU01000001">
    <property type="protein sequence ID" value="KAJ6647758.1"/>
    <property type="molecule type" value="Genomic_DNA"/>
</dbReference>
<comment type="caution">
    <text evidence="2">The sequence shown here is derived from an EMBL/GenBank/DDBJ whole genome shotgun (WGS) entry which is preliminary data.</text>
</comment>
<reference evidence="2" key="1">
    <citation type="submission" date="2022-07" db="EMBL/GenBank/DDBJ databases">
        <authorList>
            <person name="Trinca V."/>
            <person name="Uliana J.V.C."/>
            <person name="Torres T.T."/>
            <person name="Ward R.J."/>
            <person name="Monesi N."/>
        </authorList>
    </citation>
    <scope>NUCLEOTIDE SEQUENCE</scope>
    <source>
        <strain evidence="2">HSMRA1968</strain>
        <tissue evidence="2">Whole embryos</tissue>
    </source>
</reference>
<sequence length="219" mass="24465">MRTSKRNPIHPSNIGQIEAGVCSSHCEVKECSHTCSRKFPENQPYVLSNSAVELPYDNAFEPSDRTVDAAQNHTSSANNGIFDQFLKVVDEKPLEKVFLSENQPSIATLDDETHVMTENDEILDEVIEEDIDLSPANNNEINLSENQPLASISDVFDAMEEDDPPSTYNSVVLKLEIQRVEENELQQSLDSDTINESDANAEYQNNFADMDSSGRLIPE</sequence>
<evidence type="ECO:0000313" key="2">
    <source>
        <dbReference type="EMBL" id="KAJ6647758.1"/>
    </source>
</evidence>
<keyword evidence="3" id="KW-1185">Reference proteome</keyword>
<name>A0A9Q0NCU3_9DIPT</name>
<organism evidence="2 3">
    <name type="scientific">Pseudolycoriella hygida</name>
    <dbReference type="NCBI Taxonomy" id="35572"/>
    <lineage>
        <taxon>Eukaryota</taxon>
        <taxon>Metazoa</taxon>
        <taxon>Ecdysozoa</taxon>
        <taxon>Arthropoda</taxon>
        <taxon>Hexapoda</taxon>
        <taxon>Insecta</taxon>
        <taxon>Pterygota</taxon>
        <taxon>Neoptera</taxon>
        <taxon>Endopterygota</taxon>
        <taxon>Diptera</taxon>
        <taxon>Nematocera</taxon>
        <taxon>Sciaroidea</taxon>
        <taxon>Sciaridae</taxon>
        <taxon>Pseudolycoriella</taxon>
    </lineage>
</organism>